<evidence type="ECO:0000256" key="2">
    <source>
        <dbReference type="ARBA" id="ARBA00022490"/>
    </source>
</evidence>
<organism evidence="11 12">
    <name type="scientific">Sporolactobacillus mangiferae</name>
    <dbReference type="NCBI Taxonomy" id="2940498"/>
    <lineage>
        <taxon>Bacteria</taxon>
        <taxon>Bacillati</taxon>
        <taxon>Bacillota</taxon>
        <taxon>Bacilli</taxon>
        <taxon>Bacillales</taxon>
        <taxon>Sporolactobacillaceae</taxon>
        <taxon>Sporolactobacillus</taxon>
    </lineage>
</organism>
<comment type="catalytic activity">
    <reaction evidence="7 8">
        <text>a 6-O-methyl-2'-deoxyguanosine in DNA + L-cysteinyl-[protein] = S-methyl-L-cysteinyl-[protein] + a 2'-deoxyguanosine in DNA</text>
        <dbReference type="Rhea" id="RHEA:24000"/>
        <dbReference type="Rhea" id="RHEA-COMP:10131"/>
        <dbReference type="Rhea" id="RHEA-COMP:10132"/>
        <dbReference type="Rhea" id="RHEA-COMP:11367"/>
        <dbReference type="Rhea" id="RHEA-COMP:11368"/>
        <dbReference type="ChEBI" id="CHEBI:29950"/>
        <dbReference type="ChEBI" id="CHEBI:82612"/>
        <dbReference type="ChEBI" id="CHEBI:85445"/>
        <dbReference type="ChEBI" id="CHEBI:85448"/>
        <dbReference type="EC" id="2.1.1.63"/>
    </reaction>
</comment>
<feature type="domain" description="Methylguanine DNA methyltransferase ribonuclease-like" evidence="10">
    <location>
        <begin position="12"/>
        <end position="85"/>
    </location>
</feature>
<gene>
    <name evidence="11" type="ORF">M3N64_02105</name>
</gene>
<comment type="caution">
    <text evidence="11">The sequence shown here is derived from an EMBL/GenBank/DDBJ whole genome shotgun (WGS) entry which is preliminary data.</text>
</comment>
<dbReference type="Pfam" id="PF02870">
    <property type="entry name" value="Methyltransf_1N"/>
    <property type="match status" value="1"/>
</dbReference>
<dbReference type="RefSeq" id="WP_249096627.1">
    <property type="nucleotide sequence ID" value="NZ_JAMAST010000001.1"/>
</dbReference>
<comment type="function">
    <text evidence="8">Involved in the cellular defense against the biological effects of O6-methylguanine (O6-MeG) and O4-methylthymine (O4-MeT) in DNA. Repairs the methylated nucleobase in DNA by stoichiometrically transferring the methyl group to a cysteine residue in the enzyme. This is a suicide reaction: the enzyme is irreversibly inactivated.</text>
</comment>
<evidence type="ECO:0000313" key="12">
    <source>
        <dbReference type="Proteomes" id="UP001203004"/>
    </source>
</evidence>
<reference evidence="11 12" key="1">
    <citation type="submission" date="2022-05" db="EMBL/GenBank/DDBJ databases">
        <title>Sporolactobacillus sp nov CPB3-1, isolated from tree bark (Mangifera indica L.).</title>
        <authorList>
            <person name="Phuengjayaem S."/>
            <person name="Tanasupawat S."/>
        </authorList>
    </citation>
    <scope>NUCLEOTIDE SEQUENCE [LARGE SCALE GENOMIC DNA]</scope>
    <source>
        <strain evidence="11 12">CPB3-1</strain>
    </source>
</reference>
<sequence>MNANDYLAVCEMNSAIGPLTLAVYKDQLCHLDFGTCNDRESELKQWALRNGLPAVLIRDEMQCGEAMRQLSGYFAGTRKSFTLKLLMKGTDFQRKVWQALAEIPFGETRSYKEIAHRINNPKGARAIGMANNRNPVPIVIPCHRVIGASGALIGYGGGLATKRFLLNLEQV</sequence>
<dbReference type="NCBIfam" id="TIGR00589">
    <property type="entry name" value="ogt"/>
    <property type="match status" value="1"/>
</dbReference>
<dbReference type="PANTHER" id="PTHR10815:SF5">
    <property type="entry name" value="METHYLATED-DNA--PROTEIN-CYSTEINE METHYLTRANSFERASE"/>
    <property type="match status" value="1"/>
</dbReference>
<dbReference type="GO" id="GO:0032259">
    <property type="term" value="P:methylation"/>
    <property type="evidence" value="ECO:0007669"/>
    <property type="project" value="UniProtKB-KW"/>
</dbReference>
<evidence type="ECO:0000256" key="3">
    <source>
        <dbReference type="ARBA" id="ARBA00022603"/>
    </source>
</evidence>
<keyword evidence="12" id="KW-1185">Reference proteome</keyword>
<keyword evidence="5 8" id="KW-0227">DNA damage</keyword>
<dbReference type="InterPro" id="IPR036388">
    <property type="entry name" value="WH-like_DNA-bd_sf"/>
</dbReference>
<feature type="active site" description="Nucleophile; methyl group acceptor" evidence="8">
    <location>
        <position position="142"/>
    </location>
</feature>
<keyword evidence="4 8" id="KW-0808">Transferase</keyword>
<evidence type="ECO:0000259" key="10">
    <source>
        <dbReference type="Pfam" id="PF02870"/>
    </source>
</evidence>
<evidence type="ECO:0000256" key="4">
    <source>
        <dbReference type="ARBA" id="ARBA00022679"/>
    </source>
</evidence>
<proteinExistence type="inferred from homology"/>
<dbReference type="InterPro" id="IPR001497">
    <property type="entry name" value="MethylDNA_cys_MeTrfase_AS"/>
</dbReference>
<evidence type="ECO:0000313" key="11">
    <source>
        <dbReference type="EMBL" id="MCL1630748.1"/>
    </source>
</evidence>
<evidence type="ECO:0000259" key="9">
    <source>
        <dbReference type="Pfam" id="PF01035"/>
    </source>
</evidence>
<dbReference type="SUPFAM" id="SSF53155">
    <property type="entry name" value="Methylated DNA-protein cysteine methyltransferase domain"/>
    <property type="match status" value="1"/>
</dbReference>
<dbReference type="Gene3D" id="3.30.160.70">
    <property type="entry name" value="Methylated DNA-protein cysteine methyltransferase domain"/>
    <property type="match status" value="1"/>
</dbReference>
<evidence type="ECO:0000256" key="7">
    <source>
        <dbReference type="ARBA" id="ARBA00049348"/>
    </source>
</evidence>
<evidence type="ECO:0000256" key="1">
    <source>
        <dbReference type="ARBA" id="ARBA00001286"/>
    </source>
</evidence>
<evidence type="ECO:0000256" key="6">
    <source>
        <dbReference type="ARBA" id="ARBA00023204"/>
    </source>
</evidence>
<name>A0ABT0M830_9BACL</name>
<dbReference type="InterPro" id="IPR036217">
    <property type="entry name" value="MethylDNA_cys_MeTrfase_DNAb"/>
</dbReference>
<dbReference type="HAMAP" id="MF_00772">
    <property type="entry name" value="OGT"/>
    <property type="match status" value="1"/>
</dbReference>
<keyword evidence="2 8" id="KW-0963">Cytoplasm</keyword>
<dbReference type="PROSITE" id="PS00374">
    <property type="entry name" value="MGMT"/>
    <property type="match status" value="1"/>
</dbReference>
<keyword evidence="3 8" id="KW-0489">Methyltransferase</keyword>
<comment type="subcellular location">
    <subcellularLocation>
        <location evidence="8">Cytoplasm</location>
    </subcellularLocation>
</comment>
<feature type="domain" description="Methylated-DNA-[protein]-cysteine S-methyltransferase DNA binding" evidence="9">
    <location>
        <begin position="91"/>
        <end position="171"/>
    </location>
</feature>
<dbReference type="Pfam" id="PF01035">
    <property type="entry name" value="DNA_binding_1"/>
    <property type="match status" value="1"/>
</dbReference>
<evidence type="ECO:0000256" key="5">
    <source>
        <dbReference type="ARBA" id="ARBA00022763"/>
    </source>
</evidence>
<comment type="similarity">
    <text evidence="8">Belongs to the MGMT family.</text>
</comment>
<evidence type="ECO:0000256" key="8">
    <source>
        <dbReference type="HAMAP-Rule" id="MF_00772"/>
    </source>
</evidence>
<dbReference type="InterPro" id="IPR014048">
    <property type="entry name" value="MethylDNA_cys_MeTrfase_DNA-bd"/>
</dbReference>
<dbReference type="Gene3D" id="1.10.10.10">
    <property type="entry name" value="Winged helix-like DNA-binding domain superfamily/Winged helix DNA-binding domain"/>
    <property type="match status" value="1"/>
</dbReference>
<dbReference type="EMBL" id="JAMAST010000001">
    <property type="protein sequence ID" value="MCL1630748.1"/>
    <property type="molecule type" value="Genomic_DNA"/>
</dbReference>
<dbReference type="CDD" id="cd06445">
    <property type="entry name" value="ATase"/>
    <property type="match status" value="1"/>
</dbReference>
<dbReference type="PANTHER" id="PTHR10815">
    <property type="entry name" value="METHYLATED-DNA--PROTEIN-CYSTEINE METHYLTRANSFERASE"/>
    <property type="match status" value="1"/>
</dbReference>
<dbReference type="InterPro" id="IPR036631">
    <property type="entry name" value="MGMT_N_sf"/>
</dbReference>
<dbReference type="EC" id="2.1.1.63" evidence="8"/>
<dbReference type="SUPFAM" id="SSF46767">
    <property type="entry name" value="Methylated DNA-protein cysteine methyltransferase, C-terminal domain"/>
    <property type="match status" value="1"/>
</dbReference>
<dbReference type="InterPro" id="IPR023546">
    <property type="entry name" value="MGMT"/>
</dbReference>
<comment type="catalytic activity">
    <reaction evidence="1 8">
        <text>a 4-O-methyl-thymidine in DNA + L-cysteinyl-[protein] = a thymidine in DNA + S-methyl-L-cysteinyl-[protein]</text>
        <dbReference type="Rhea" id="RHEA:53428"/>
        <dbReference type="Rhea" id="RHEA-COMP:10131"/>
        <dbReference type="Rhea" id="RHEA-COMP:10132"/>
        <dbReference type="Rhea" id="RHEA-COMP:13555"/>
        <dbReference type="Rhea" id="RHEA-COMP:13556"/>
        <dbReference type="ChEBI" id="CHEBI:29950"/>
        <dbReference type="ChEBI" id="CHEBI:82612"/>
        <dbReference type="ChEBI" id="CHEBI:137386"/>
        <dbReference type="ChEBI" id="CHEBI:137387"/>
        <dbReference type="EC" id="2.1.1.63"/>
    </reaction>
</comment>
<protein>
    <recommendedName>
        <fullName evidence="8">Methylated-DNA--protein-cysteine methyltransferase</fullName>
        <ecNumber evidence="8">2.1.1.63</ecNumber>
    </recommendedName>
    <alternativeName>
        <fullName evidence="8">6-O-methylguanine-DNA methyltransferase</fullName>
        <shortName evidence="8">MGMT</shortName>
    </alternativeName>
    <alternativeName>
        <fullName evidence="8">O-6-methylguanine-DNA-alkyltransferase</fullName>
    </alternativeName>
</protein>
<keyword evidence="6 8" id="KW-0234">DNA repair</keyword>
<dbReference type="Proteomes" id="UP001203004">
    <property type="component" value="Unassembled WGS sequence"/>
</dbReference>
<dbReference type="InterPro" id="IPR008332">
    <property type="entry name" value="MethylG_MeTrfase_N"/>
</dbReference>
<dbReference type="GO" id="GO:0003908">
    <property type="term" value="F:methylated-DNA-[protein]-cysteine S-methyltransferase activity"/>
    <property type="evidence" value="ECO:0007669"/>
    <property type="project" value="UniProtKB-EC"/>
</dbReference>
<comment type="miscellaneous">
    <text evidence="8">This enzyme catalyzes only one turnover and therefore is not strictly catalytic. According to one definition, an enzyme is a biocatalyst that acts repeatedly and over many reaction cycles.</text>
</comment>
<accession>A0ABT0M830</accession>